<accession>A0A7G3ZEB6</accession>
<feature type="domain" description="Major facilitator superfamily (MFS) profile" evidence="7">
    <location>
        <begin position="94"/>
        <end position="546"/>
    </location>
</feature>
<sequence>MLNDKEVKDSTVCYIEDIKKSDSHALKNEIKAVEIIDDKNSRREEDLELYNVEEEKEICIFETRECIPDSLKGLSREELELLSRQTTRKMDLRILIMLCWIYICNYLDRTNIASARLGGLEEDLNLTSTQYQTAISILFIGYITMQIPANIILNRLGKPSVFITVIMTVWGIISTCTGAVQSYGGLLAVRILLGFVESGFFGCCLYYLSCWYTKKELGLRNSILYSGSLISGAFSGLISAGIIEHMDYVKGLRAWRWCFIIEGAITVATVPFAYVILPDNPSNTKFLSQQEKDIVMWKLRMDVGDSDDDKTVLGDAEGGHNSFKFALKLAFVDLKVWLITGCFSFLVAACGVTNFFPSVVKTLQFDRMVTLCLTAPPYCIAVVTTFIWSWHSDRTGERFWHIVLPLVLALVSFVIAASTLNTVARYIAMCLMPTALYCPFILIISCMSICVPRPPLKRAISLSIMNCLANSTSIWNAYLYPESNAPRYEIAMACNCGFIGLSALFAFLLRIHLARLNNRIANGTMNWYTEFGNDGSHVKKNFRYTI</sequence>
<dbReference type="RefSeq" id="XP_037138527.1">
    <property type="nucleotide sequence ID" value="XM_037282632.1"/>
</dbReference>
<dbReference type="AlphaFoldDB" id="A0A7G3ZEB6"/>
<feature type="transmembrane region" description="Helical" evidence="6">
    <location>
        <begin position="459"/>
        <end position="478"/>
    </location>
</feature>
<keyword evidence="3 6" id="KW-0812">Transmembrane</keyword>
<feature type="transmembrane region" description="Helical" evidence="6">
    <location>
        <begin position="426"/>
        <end position="447"/>
    </location>
</feature>
<evidence type="ECO:0000256" key="4">
    <source>
        <dbReference type="ARBA" id="ARBA00022989"/>
    </source>
</evidence>
<dbReference type="GeneID" id="59324989"/>
<dbReference type="SUPFAM" id="SSF103473">
    <property type="entry name" value="MFS general substrate transporter"/>
    <property type="match status" value="1"/>
</dbReference>
<feature type="transmembrane region" description="Helical" evidence="6">
    <location>
        <begin position="187"/>
        <end position="210"/>
    </location>
</feature>
<evidence type="ECO:0000313" key="8">
    <source>
        <dbReference type="EMBL" id="QLL31852.1"/>
    </source>
</evidence>
<dbReference type="KEGG" id="tgb:HG536_0C00190"/>
<dbReference type="Gene3D" id="1.20.1250.20">
    <property type="entry name" value="MFS general substrate transporter like domains"/>
    <property type="match status" value="2"/>
</dbReference>
<evidence type="ECO:0000313" key="9">
    <source>
        <dbReference type="Proteomes" id="UP000515788"/>
    </source>
</evidence>
<keyword evidence="4 6" id="KW-1133">Transmembrane helix</keyword>
<evidence type="ECO:0000259" key="7">
    <source>
        <dbReference type="PROSITE" id="PS50850"/>
    </source>
</evidence>
<gene>
    <name evidence="8" type="ORF">HG536_0C00190</name>
</gene>
<feature type="transmembrane region" description="Helical" evidence="6">
    <location>
        <begin position="336"/>
        <end position="356"/>
    </location>
</feature>
<dbReference type="FunFam" id="1.20.1250.20:FF:000057">
    <property type="entry name" value="MFS general substrate transporter"/>
    <property type="match status" value="1"/>
</dbReference>
<feature type="transmembrane region" description="Helical" evidence="6">
    <location>
        <begin position="92"/>
        <end position="109"/>
    </location>
</feature>
<dbReference type="PROSITE" id="PS50850">
    <property type="entry name" value="MFS"/>
    <property type="match status" value="1"/>
</dbReference>
<dbReference type="OrthoDB" id="2985014at2759"/>
<feature type="transmembrane region" description="Helical" evidence="6">
    <location>
        <begin position="161"/>
        <end position="181"/>
    </location>
</feature>
<dbReference type="InterPro" id="IPR020846">
    <property type="entry name" value="MFS_dom"/>
</dbReference>
<evidence type="ECO:0000256" key="1">
    <source>
        <dbReference type="ARBA" id="ARBA00004141"/>
    </source>
</evidence>
<evidence type="ECO:0000256" key="3">
    <source>
        <dbReference type="ARBA" id="ARBA00022692"/>
    </source>
</evidence>
<evidence type="ECO:0000256" key="6">
    <source>
        <dbReference type="SAM" id="Phobius"/>
    </source>
</evidence>
<dbReference type="Proteomes" id="UP000515788">
    <property type="component" value="Chromosome 3"/>
</dbReference>
<feature type="transmembrane region" description="Helical" evidence="6">
    <location>
        <begin position="402"/>
        <end position="420"/>
    </location>
</feature>
<keyword evidence="9" id="KW-1185">Reference proteome</keyword>
<dbReference type="GO" id="GO:0016020">
    <property type="term" value="C:membrane"/>
    <property type="evidence" value="ECO:0007669"/>
    <property type="project" value="UniProtKB-SubCell"/>
</dbReference>
<evidence type="ECO:0000256" key="5">
    <source>
        <dbReference type="ARBA" id="ARBA00023136"/>
    </source>
</evidence>
<feature type="transmembrane region" description="Helical" evidence="6">
    <location>
        <begin position="368"/>
        <end position="390"/>
    </location>
</feature>
<feature type="transmembrane region" description="Helical" evidence="6">
    <location>
        <begin position="129"/>
        <end position="149"/>
    </location>
</feature>
<dbReference type="InterPro" id="IPR036259">
    <property type="entry name" value="MFS_trans_sf"/>
</dbReference>
<comment type="subcellular location">
    <subcellularLocation>
        <location evidence="1">Membrane</location>
        <topology evidence="1">Multi-pass membrane protein</topology>
    </subcellularLocation>
</comment>
<dbReference type="PANTHER" id="PTHR43791">
    <property type="entry name" value="PERMEASE-RELATED"/>
    <property type="match status" value="1"/>
</dbReference>
<keyword evidence="5 6" id="KW-0472">Membrane</keyword>
<dbReference type="InterPro" id="IPR011701">
    <property type="entry name" value="MFS"/>
</dbReference>
<organism evidence="8 9">
    <name type="scientific">Torulaspora globosa</name>
    <dbReference type="NCBI Taxonomy" id="48254"/>
    <lineage>
        <taxon>Eukaryota</taxon>
        <taxon>Fungi</taxon>
        <taxon>Dikarya</taxon>
        <taxon>Ascomycota</taxon>
        <taxon>Saccharomycotina</taxon>
        <taxon>Saccharomycetes</taxon>
        <taxon>Saccharomycetales</taxon>
        <taxon>Saccharomycetaceae</taxon>
        <taxon>Torulaspora</taxon>
    </lineage>
</organism>
<feature type="transmembrane region" description="Helical" evidence="6">
    <location>
        <begin position="254"/>
        <end position="277"/>
    </location>
</feature>
<feature type="transmembrane region" description="Helical" evidence="6">
    <location>
        <begin position="222"/>
        <end position="242"/>
    </location>
</feature>
<protein>
    <recommendedName>
        <fullName evidence="7">Major facilitator superfamily (MFS) profile domain-containing protein</fullName>
    </recommendedName>
</protein>
<reference evidence="8 9" key="1">
    <citation type="submission" date="2020-06" db="EMBL/GenBank/DDBJ databases">
        <title>The yeast mating-type switching endonuclease HO is a domesticated member of an unorthodox homing genetic element family.</title>
        <authorList>
            <person name="Coughlan A.Y."/>
            <person name="Lombardi L."/>
            <person name="Braun-Galleani S."/>
            <person name="Martos A.R."/>
            <person name="Galeote V."/>
            <person name="Bigey F."/>
            <person name="Dequin S."/>
            <person name="Byrne K.P."/>
            <person name="Wolfe K.H."/>
        </authorList>
    </citation>
    <scope>NUCLEOTIDE SEQUENCE [LARGE SCALE GENOMIC DNA]</scope>
    <source>
        <strain evidence="8 9">CBS764</strain>
    </source>
</reference>
<dbReference type="FunFam" id="1.20.1250.20:FF:000013">
    <property type="entry name" value="MFS general substrate transporter"/>
    <property type="match status" value="1"/>
</dbReference>
<dbReference type="EMBL" id="CP059248">
    <property type="protein sequence ID" value="QLL31852.1"/>
    <property type="molecule type" value="Genomic_DNA"/>
</dbReference>
<evidence type="ECO:0000256" key="2">
    <source>
        <dbReference type="ARBA" id="ARBA00022448"/>
    </source>
</evidence>
<proteinExistence type="predicted"/>
<dbReference type="PANTHER" id="PTHR43791:SF92">
    <property type="entry name" value="AGL026WP"/>
    <property type="match status" value="1"/>
</dbReference>
<feature type="transmembrane region" description="Helical" evidence="6">
    <location>
        <begin position="490"/>
        <end position="509"/>
    </location>
</feature>
<dbReference type="Pfam" id="PF07690">
    <property type="entry name" value="MFS_1"/>
    <property type="match status" value="1"/>
</dbReference>
<keyword evidence="2" id="KW-0813">Transport</keyword>
<dbReference type="GO" id="GO:0022857">
    <property type="term" value="F:transmembrane transporter activity"/>
    <property type="evidence" value="ECO:0007669"/>
    <property type="project" value="InterPro"/>
</dbReference>
<name>A0A7G3ZEB6_9SACH</name>